<dbReference type="EMBL" id="MU269405">
    <property type="protein sequence ID" value="KAH7902910.1"/>
    <property type="molecule type" value="Genomic_DNA"/>
</dbReference>
<reference evidence="1" key="1">
    <citation type="journal article" date="2021" name="New Phytol.">
        <title>Evolutionary innovations through gain and loss of genes in the ectomycorrhizal Boletales.</title>
        <authorList>
            <person name="Wu G."/>
            <person name="Miyauchi S."/>
            <person name="Morin E."/>
            <person name="Kuo A."/>
            <person name="Drula E."/>
            <person name="Varga T."/>
            <person name="Kohler A."/>
            <person name="Feng B."/>
            <person name="Cao Y."/>
            <person name="Lipzen A."/>
            <person name="Daum C."/>
            <person name="Hundley H."/>
            <person name="Pangilinan J."/>
            <person name="Johnson J."/>
            <person name="Barry K."/>
            <person name="LaButti K."/>
            <person name="Ng V."/>
            <person name="Ahrendt S."/>
            <person name="Min B."/>
            <person name="Choi I.G."/>
            <person name="Park H."/>
            <person name="Plett J.M."/>
            <person name="Magnuson J."/>
            <person name="Spatafora J.W."/>
            <person name="Nagy L.G."/>
            <person name="Henrissat B."/>
            <person name="Grigoriev I.V."/>
            <person name="Yang Z.L."/>
            <person name="Xu J."/>
            <person name="Martin F.M."/>
        </authorList>
    </citation>
    <scope>NUCLEOTIDE SEQUENCE</scope>
    <source>
        <strain evidence="1">ATCC 28755</strain>
    </source>
</reference>
<comment type="caution">
    <text evidence="1">The sequence shown here is derived from an EMBL/GenBank/DDBJ whole genome shotgun (WGS) entry which is preliminary data.</text>
</comment>
<keyword evidence="2" id="KW-1185">Reference proteome</keyword>
<name>A0ACB7ZP98_9AGAM</name>
<organism evidence="1 2">
    <name type="scientific">Hygrophoropsis aurantiaca</name>
    <dbReference type="NCBI Taxonomy" id="72124"/>
    <lineage>
        <taxon>Eukaryota</taxon>
        <taxon>Fungi</taxon>
        <taxon>Dikarya</taxon>
        <taxon>Basidiomycota</taxon>
        <taxon>Agaricomycotina</taxon>
        <taxon>Agaricomycetes</taxon>
        <taxon>Agaricomycetidae</taxon>
        <taxon>Boletales</taxon>
        <taxon>Coniophorineae</taxon>
        <taxon>Hygrophoropsidaceae</taxon>
        <taxon>Hygrophoropsis</taxon>
    </lineage>
</organism>
<evidence type="ECO:0000313" key="1">
    <source>
        <dbReference type="EMBL" id="KAH7902910.1"/>
    </source>
</evidence>
<sequence length="249" mass="28085">MQPVYADSTVLNATQPALLQLCTSQNYTQDNAPVDIDKDSRRSFDCEIAFDEYDSDSDYDETEVKDEPDAEANTLIEEIAPHKPSPNVRDPPPAYHPIQNAIRTIQINGVALNTLKALIYHCYTSEISFRPLKSSSVDIAKDQPLLPSRIYCSPKSMYRLADKIGAEELKKLSLESIRAGLSKHNILDEVFSHFTSRYPEVLNMELDLLLENVREPEVVQALRGKMKALVCGAFPHSDEVIFKIMQRAK</sequence>
<dbReference type="Proteomes" id="UP000790377">
    <property type="component" value="Unassembled WGS sequence"/>
</dbReference>
<gene>
    <name evidence="1" type="ORF">BJ138DRAFT_1168737</name>
</gene>
<accession>A0ACB7ZP98</accession>
<proteinExistence type="predicted"/>
<protein>
    <submittedName>
        <fullName evidence="1">Uncharacterized protein</fullName>
    </submittedName>
</protein>
<evidence type="ECO:0000313" key="2">
    <source>
        <dbReference type="Proteomes" id="UP000790377"/>
    </source>
</evidence>